<comment type="caution">
    <text evidence="2">The sequence shown here is derived from an EMBL/GenBank/DDBJ whole genome shotgun (WGS) entry which is preliminary data.</text>
</comment>
<protein>
    <submittedName>
        <fullName evidence="2">Uncharacterized protein</fullName>
    </submittedName>
</protein>
<proteinExistence type="predicted"/>
<accession>A0A4R8QCI9</accession>
<feature type="region of interest" description="Disordered" evidence="1">
    <location>
        <begin position="1"/>
        <end position="35"/>
    </location>
</feature>
<feature type="compositionally biased region" description="Polar residues" evidence="1">
    <location>
        <begin position="24"/>
        <end position="35"/>
    </location>
</feature>
<evidence type="ECO:0000313" key="2">
    <source>
        <dbReference type="EMBL" id="TDZ36457.1"/>
    </source>
</evidence>
<keyword evidence="3" id="KW-1185">Reference proteome</keyword>
<dbReference type="STRING" id="5466.A0A4R8QCI9"/>
<evidence type="ECO:0000313" key="3">
    <source>
        <dbReference type="Proteomes" id="UP000295703"/>
    </source>
</evidence>
<evidence type="ECO:0000256" key="1">
    <source>
        <dbReference type="SAM" id="MobiDB-lite"/>
    </source>
</evidence>
<sequence length="361" mass="40748">MTYQGFPTVGVPEPDAPVNRRSPTDITNPPSSLQDDAKNTQLLKALHQSTPTGAFAWPTRFSLQVPFSQSWENHQPWKRIRLPAEDVSDDYESYLLNADPIWQADQSRVDAILDILGDATFQRLTEGDISGLQPKVAVLIDGNNSHNNPQVRVSKSGLTAKELLDELCKDRYDESEDPHNSSFVEAERRLLYITNLDPWTILALIGTAPESLAYVLNNFIPNYIRAGSSLGVSFSFLKRMRDCSRRSTAGPTQEEAILEFDSFEDDITGYKQLIEELVPNLQETVDSGECFMKTDVNYFPYQYDSLGEEPTCLPYLTQVRNVFNDLSLMRKRLEALRTKCDRAAEDSSRGLFKIARAHIKG</sequence>
<organism evidence="2 3">
    <name type="scientific">Colletotrichum trifolii</name>
    <dbReference type="NCBI Taxonomy" id="5466"/>
    <lineage>
        <taxon>Eukaryota</taxon>
        <taxon>Fungi</taxon>
        <taxon>Dikarya</taxon>
        <taxon>Ascomycota</taxon>
        <taxon>Pezizomycotina</taxon>
        <taxon>Sordariomycetes</taxon>
        <taxon>Hypocreomycetidae</taxon>
        <taxon>Glomerellales</taxon>
        <taxon>Glomerellaceae</taxon>
        <taxon>Colletotrichum</taxon>
        <taxon>Colletotrichum orbiculare species complex</taxon>
    </lineage>
</organism>
<name>A0A4R8QCI9_COLTR</name>
<dbReference type="Proteomes" id="UP000295703">
    <property type="component" value="Unassembled WGS sequence"/>
</dbReference>
<reference evidence="2 3" key="1">
    <citation type="submission" date="2018-12" db="EMBL/GenBank/DDBJ databases">
        <title>Genome sequence and assembly of Colletotrichum trifolii.</title>
        <authorList>
            <person name="Gan P."/>
            <person name="Shirasu K."/>
        </authorList>
    </citation>
    <scope>NUCLEOTIDE SEQUENCE [LARGE SCALE GENOMIC DNA]</scope>
    <source>
        <strain evidence="2 3">543-2</strain>
    </source>
</reference>
<dbReference type="EMBL" id="RYZW01000265">
    <property type="protein sequence ID" value="TDZ36457.1"/>
    <property type="molecule type" value="Genomic_DNA"/>
</dbReference>
<gene>
    <name evidence="2" type="ORF">CTRI78_v011311</name>
</gene>
<dbReference type="AlphaFoldDB" id="A0A4R8QCI9"/>